<evidence type="ECO:0000313" key="2">
    <source>
        <dbReference type="Proteomes" id="UP000625711"/>
    </source>
</evidence>
<evidence type="ECO:0000313" key="1">
    <source>
        <dbReference type="EMBL" id="KAF7287472.1"/>
    </source>
</evidence>
<keyword evidence="2" id="KW-1185">Reference proteome</keyword>
<dbReference type="Proteomes" id="UP000625711">
    <property type="component" value="Unassembled WGS sequence"/>
</dbReference>
<protein>
    <submittedName>
        <fullName evidence="1">Uncharacterized protein</fullName>
    </submittedName>
</protein>
<reference evidence="1" key="1">
    <citation type="submission" date="2020-08" db="EMBL/GenBank/DDBJ databases">
        <title>Genome sequencing and assembly of the red palm weevil Rhynchophorus ferrugineus.</title>
        <authorList>
            <person name="Dias G.B."/>
            <person name="Bergman C.M."/>
            <person name="Manee M."/>
        </authorList>
    </citation>
    <scope>NUCLEOTIDE SEQUENCE</scope>
    <source>
        <strain evidence="1">AA-2017</strain>
        <tissue evidence="1">Whole larva</tissue>
    </source>
</reference>
<proteinExistence type="predicted"/>
<accession>A0A834J3D6</accession>
<dbReference type="AlphaFoldDB" id="A0A834J3D6"/>
<sequence>MWLVYVMMQQRDQRAIINRFPEERQTKETGQESLLRSGLREGGWQRAEKCVGEGGVNFVETPAGTE</sequence>
<gene>
    <name evidence="1" type="ORF">GWI33_001438</name>
</gene>
<comment type="caution">
    <text evidence="1">The sequence shown here is derived from an EMBL/GenBank/DDBJ whole genome shotgun (WGS) entry which is preliminary data.</text>
</comment>
<dbReference type="EMBL" id="JAACXV010000013">
    <property type="protein sequence ID" value="KAF7287472.1"/>
    <property type="molecule type" value="Genomic_DNA"/>
</dbReference>
<name>A0A834J3D6_RHYFE</name>
<organism evidence="1 2">
    <name type="scientific">Rhynchophorus ferrugineus</name>
    <name type="common">Red palm weevil</name>
    <name type="synonym">Curculio ferrugineus</name>
    <dbReference type="NCBI Taxonomy" id="354439"/>
    <lineage>
        <taxon>Eukaryota</taxon>
        <taxon>Metazoa</taxon>
        <taxon>Ecdysozoa</taxon>
        <taxon>Arthropoda</taxon>
        <taxon>Hexapoda</taxon>
        <taxon>Insecta</taxon>
        <taxon>Pterygota</taxon>
        <taxon>Neoptera</taxon>
        <taxon>Endopterygota</taxon>
        <taxon>Coleoptera</taxon>
        <taxon>Polyphaga</taxon>
        <taxon>Cucujiformia</taxon>
        <taxon>Curculionidae</taxon>
        <taxon>Dryophthorinae</taxon>
        <taxon>Rhynchophorus</taxon>
    </lineage>
</organism>